<gene>
    <name evidence="3" type="ORF">C8F04DRAFT_1134955</name>
    <name evidence="2" type="ORF">C8F04DRAFT_1145503</name>
</gene>
<keyword evidence="1" id="KW-0472">Membrane</keyword>
<name>A0AAD6S907_9AGAR</name>
<comment type="caution">
    <text evidence="3">The sequence shown here is derived from an EMBL/GenBank/DDBJ whole genome shotgun (WGS) entry which is preliminary data.</text>
</comment>
<reference evidence="3" key="1">
    <citation type="submission" date="2023-03" db="EMBL/GenBank/DDBJ databases">
        <title>Massive genome expansion in bonnet fungi (Mycena s.s.) driven by repeated elements and novel gene families across ecological guilds.</title>
        <authorList>
            <consortium name="Lawrence Berkeley National Laboratory"/>
            <person name="Harder C.B."/>
            <person name="Miyauchi S."/>
            <person name="Viragh M."/>
            <person name="Kuo A."/>
            <person name="Thoen E."/>
            <person name="Andreopoulos B."/>
            <person name="Lu D."/>
            <person name="Skrede I."/>
            <person name="Drula E."/>
            <person name="Henrissat B."/>
            <person name="Morin E."/>
            <person name="Kohler A."/>
            <person name="Barry K."/>
            <person name="LaButti K."/>
            <person name="Morin E."/>
            <person name="Salamov A."/>
            <person name="Lipzen A."/>
            <person name="Mereny Z."/>
            <person name="Hegedus B."/>
            <person name="Baldrian P."/>
            <person name="Stursova M."/>
            <person name="Weitz H."/>
            <person name="Taylor A."/>
            <person name="Grigoriev I.V."/>
            <person name="Nagy L.G."/>
            <person name="Martin F."/>
            <person name="Kauserud H."/>
        </authorList>
    </citation>
    <scope>NUCLEOTIDE SEQUENCE</scope>
    <source>
        <strain evidence="3">CBHHK200</strain>
    </source>
</reference>
<keyword evidence="4" id="KW-1185">Reference proteome</keyword>
<feature type="transmembrane region" description="Helical" evidence="1">
    <location>
        <begin position="125"/>
        <end position="148"/>
    </location>
</feature>
<organism evidence="3 4">
    <name type="scientific">Mycena alexandri</name>
    <dbReference type="NCBI Taxonomy" id="1745969"/>
    <lineage>
        <taxon>Eukaryota</taxon>
        <taxon>Fungi</taxon>
        <taxon>Dikarya</taxon>
        <taxon>Basidiomycota</taxon>
        <taxon>Agaricomycotina</taxon>
        <taxon>Agaricomycetes</taxon>
        <taxon>Agaricomycetidae</taxon>
        <taxon>Agaricales</taxon>
        <taxon>Marasmiineae</taxon>
        <taxon>Mycenaceae</taxon>
        <taxon>Mycena</taxon>
    </lineage>
</organism>
<evidence type="ECO:0000256" key="1">
    <source>
        <dbReference type="SAM" id="Phobius"/>
    </source>
</evidence>
<dbReference type="Proteomes" id="UP001218188">
    <property type="component" value="Unassembled WGS sequence"/>
</dbReference>
<keyword evidence="1" id="KW-1133">Transmembrane helix</keyword>
<protein>
    <submittedName>
        <fullName evidence="3">Uncharacterized protein</fullName>
    </submittedName>
</protein>
<sequence>MQHFMALMTGTVVGDVLYGIYFTLFLTSTGLTCRRVTGNKSGSIYRSAAFISSLILFATVTSTCILDTVRIVQGFLLFEAGPVAFFADDSQPTAVAVNICTLASGFINDFIMIYRLYIVWGREKLIIVLPVLAAFGFTGCAAVLIFDIKKLENIAPIVSLTGLILTLATNIYCTVAISWKIYTITKACMPTGGTNLRDLIAMFVESSALYTSWALFYGITHQINDTSQLFAVATLPPIAGIANALLQARIGMGTSVEYTTPPSQPLHFRTRTATGQVTLDDDLEFEGSLV</sequence>
<evidence type="ECO:0000313" key="3">
    <source>
        <dbReference type="EMBL" id="KAJ7023278.1"/>
    </source>
</evidence>
<feature type="transmembrane region" description="Helical" evidence="1">
    <location>
        <begin position="154"/>
        <end position="179"/>
    </location>
</feature>
<evidence type="ECO:0000313" key="4">
    <source>
        <dbReference type="Proteomes" id="UP001218188"/>
    </source>
</evidence>
<feature type="transmembrane region" description="Helical" evidence="1">
    <location>
        <begin position="226"/>
        <end position="246"/>
    </location>
</feature>
<feature type="transmembrane region" description="Helical" evidence="1">
    <location>
        <begin position="199"/>
        <end position="220"/>
    </location>
</feature>
<proteinExistence type="predicted"/>
<dbReference type="AlphaFoldDB" id="A0AAD6S907"/>
<evidence type="ECO:0000313" key="2">
    <source>
        <dbReference type="EMBL" id="KAJ7020037.1"/>
    </source>
</evidence>
<accession>A0AAD6S907</accession>
<feature type="transmembrane region" description="Helical" evidence="1">
    <location>
        <begin position="6"/>
        <end position="27"/>
    </location>
</feature>
<feature type="transmembrane region" description="Helical" evidence="1">
    <location>
        <begin position="92"/>
        <end position="113"/>
    </location>
</feature>
<keyword evidence="1" id="KW-0812">Transmembrane</keyword>
<feature type="transmembrane region" description="Helical" evidence="1">
    <location>
        <begin position="48"/>
        <end position="72"/>
    </location>
</feature>
<dbReference type="EMBL" id="JARJCM010000275">
    <property type="protein sequence ID" value="KAJ7020037.1"/>
    <property type="molecule type" value="Genomic_DNA"/>
</dbReference>
<dbReference type="EMBL" id="JARJCM010000191">
    <property type="protein sequence ID" value="KAJ7023278.1"/>
    <property type="molecule type" value="Genomic_DNA"/>
</dbReference>